<keyword evidence="4" id="KW-1185">Reference proteome</keyword>
<reference evidence="3" key="1">
    <citation type="submission" date="2021-03" db="EMBL/GenBank/DDBJ databases">
        <title>Proteiniclasticum marinus sp. nov., isolated from tidal flat sediment.</title>
        <authorList>
            <person name="Namirimu T."/>
            <person name="Yang J.-A."/>
            <person name="Yang S.-H."/>
            <person name="Kim Y.-J."/>
            <person name="Kwon K.K."/>
        </authorList>
    </citation>
    <scope>NUCLEOTIDE SEQUENCE</scope>
    <source>
        <strain evidence="3">SCR006</strain>
    </source>
</reference>
<dbReference type="RefSeq" id="WP_207598523.1">
    <property type="nucleotide sequence ID" value="NZ_JAFNJU010000002.1"/>
</dbReference>
<evidence type="ECO:0000313" key="4">
    <source>
        <dbReference type="Proteomes" id="UP000664218"/>
    </source>
</evidence>
<name>A0A939KJS7_9CLOT</name>
<dbReference type="CDD" id="cd03794">
    <property type="entry name" value="GT4_WbuB-like"/>
    <property type="match status" value="1"/>
</dbReference>
<evidence type="ECO:0000259" key="2">
    <source>
        <dbReference type="Pfam" id="PF13439"/>
    </source>
</evidence>
<gene>
    <name evidence="3" type="ORF">J3A84_02950</name>
</gene>
<sequence length="400" mass="46130">MRILVVGQVFYPDNFRINDIVKELSLNHEVHVVTGLPDYERGYIPDEYKWFRNRNEKFYNATVHRVPMIARRTGAIFRSLNYVSYMMNSSFYTFNLKKKYDVVFCYQTSPITMFVPGLVYAKKNKVKTVLYSTDLWPESVKAMNIKENTIFYRIITNLSRRIYKAADKILVSSPSFKNYIKDLHGIDISTIGYLPQYTDEEVVSENELHYQGIKEVMEFTFAGNIGIVQDVDVLLHATAELVKKGYNLKVNIVGSGTSLSKMIELSEKLKLNEFVDFHGRKTHYELNDIYKNTDVCVLTLKDLGFIGKTIPSKLQTYFAKGKPVVAATSGDSQYIIKDSNAGFCVESGNISGLADIMEKYILNRKLLTAHSENALMYYNRNFSRDKFFRELYSYLEGQNV</sequence>
<dbReference type="Pfam" id="PF00534">
    <property type="entry name" value="Glycos_transf_1"/>
    <property type="match status" value="1"/>
</dbReference>
<dbReference type="InterPro" id="IPR001296">
    <property type="entry name" value="Glyco_trans_1"/>
</dbReference>
<dbReference type="Pfam" id="PF13439">
    <property type="entry name" value="Glyco_transf_4"/>
    <property type="match status" value="1"/>
</dbReference>
<evidence type="ECO:0000313" key="3">
    <source>
        <dbReference type="EMBL" id="MBO1264000.1"/>
    </source>
</evidence>
<dbReference type="PANTHER" id="PTHR45947">
    <property type="entry name" value="SULFOQUINOVOSYL TRANSFERASE SQD2"/>
    <property type="match status" value="1"/>
</dbReference>
<dbReference type="PANTHER" id="PTHR45947:SF3">
    <property type="entry name" value="SULFOQUINOVOSYL TRANSFERASE SQD2"/>
    <property type="match status" value="1"/>
</dbReference>
<protein>
    <submittedName>
        <fullName evidence="3">Glycosyltransferase family 4 protein</fullName>
    </submittedName>
</protein>
<dbReference type="InterPro" id="IPR050194">
    <property type="entry name" value="Glycosyltransferase_grp1"/>
</dbReference>
<feature type="domain" description="Glycosyl transferase family 1" evidence="1">
    <location>
        <begin position="219"/>
        <end position="374"/>
    </location>
</feature>
<accession>A0A939KJS7</accession>
<dbReference type="Proteomes" id="UP000664218">
    <property type="component" value="Unassembled WGS sequence"/>
</dbReference>
<comment type="caution">
    <text evidence="3">The sequence shown here is derived from an EMBL/GenBank/DDBJ whole genome shotgun (WGS) entry which is preliminary data.</text>
</comment>
<dbReference type="EMBL" id="JAFNJU010000002">
    <property type="protein sequence ID" value="MBO1264000.1"/>
    <property type="molecule type" value="Genomic_DNA"/>
</dbReference>
<dbReference type="Gene3D" id="3.40.50.2000">
    <property type="entry name" value="Glycogen Phosphorylase B"/>
    <property type="match status" value="2"/>
</dbReference>
<dbReference type="AlphaFoldDB" id="A0A939KJS7"/>
<dbReference type="SUPFAM" id="SSF53756">
    <property type="entry name" value="UDP-Glycosyltransferase/glycogen phosphorylase"/>
    <property type="match status" value="1"/>
</dbReference>
<proteinExistence type="predicted"/>
<feature type="domain" description="Glycosyltransferase subfamily 4-like N-terminal" evidence="2">
    <location>
        <begin position="24"/>
        <end position="188"/>
    </location>
</feature>
<dbReference type="GO" id="GO:0016758">
    <property type="term" value="F:hexosyltransferase activity"/>
    <property type="evidence" value="ECO:0007669"/>
    <property type="project" value="TreeGrafter"/>
</dbReference>
<organism evidence="3 4">
    <name type="scientific">Proteiniclasticum aestuarii</name>
    <dbReference type="NCBI Taxonomy" id="2817862"/>
    <lineage>
        <taxon>Bacteria</taxon>
        <taxon>Bacillati</taxon>
        <taxon>Bacillota</taxon>
        <taxon>Clostridia</taxon>
        <taxon>Eubacteriales</taxon>
        <taxon>Clostridiaceae</taxon>
        <taxon>Proteiniclasticum</taxon>
    </lineage>
</organism>
<dbReference type="InterPro" id="IPR028098">
    <property type="entry name" value="Glyco_trans_4-like_N"/>
</dbReference>
<evidence type="ECO:0000259" key="1">
    <source>
        <dbReference type="Pfam" id="PF00534"/>
    </source>
</evidence>